<keyword evidence="1" id="KW-0804">Transcription</keyword>
<evidence type="ECO:0000256" key="1">
    <source>
        <dbReference type="RuleBase" id="RU369089"/>
    </source>
</evidence>
<dbReference type="EMBL" id="JAWXYG010000004">
    <property type="protein sequence ID" value="KAK4274548.1"/>
    <property type="molecule type" value="Genomic_DNA"/>
</dbReference>
<dbReference type="GO" id="GO:0005634">
    <property type="term" value="C:nucleus"/>
    <property type="evidence" value="ECO:0007669"/>
    <property type="project" value="UniProtKB-SubCell"/>
</dbReference>
<comment type="subcellular location">
    <subcellularLocation>
        <location evidence="1">Nucleus</location>
    </subcellularLocation>
</comment>
<dbReference type="PANTHER" id="PTHR12321">
    <property type="entry name" value="CPG BINDING PROTEIN"/>
    <property type="match status" value="1"/>
</dbReference>
<dbReference type="InterPro" id="IPR021998">
    <property type="entry name" value="Alfin_N"/>
</dbReference>
<gene>
    <name evidence="3" type="ORF">QN277_017751</name>
</gene>
<dbReference type="GO" id="GO:0000976">
    <property type="term" value="F:transcription cis-regulatory region binding"/>
    <property type="evidence" value="ECO:0007669"/>
    <property type="project" value="TreeGrafter"/>
</dbReference>
<comment type="caution">
    <text evidence="3">The sequence shown here is derived from an EMBL/GenBank/DDBJ whole genome shotgun (WGS) entry which is preliminary data.</text>
</comment>
<comment type="domain">
    <text evidence="1">The PHD-type zinc finger mediates the binding to H3K4me3.</text>
</comment>
<reference evidence="3" key="1">
    <citation type="submission" date="2023-10" db="EMBL/GenBank/DDBJ databases">
        <title>Chromosome-level genome of the transformable northern wattle, Acacia crassicarpa.</title>
        <authorList>
            <person name="Massaro I."/>
            <person name="Sinha N.R."/>
            <person name="Poethig S."/>
            <person name="Leichty A.R."/>
        </authorList>
    </citation>
    <scope>NUCLEOTIDE SEQUENCE</scope>
    <source>
        <strain evidence="3">Acra3RX</strain>
        <tissue evidence="3">Leaf</tissue>
    </source>
</reference>
<feature type="domain" description="Alfin N-terminal" evidence="2">
    <location>
        <begin position="19"/>
        <end position="141"/>
    </location>
</feature>
<keyword evidence="1" id="KW-0479">Metal-binding</keyword>
<dbReference type="Pfam" id="PF12165">
    <property type="entry name" value="Alfin"/>
    <property type="match status" value="2"/>
</dbReference>
<evidence type="ECO:0000313" key="4">
    <source>
        <dbReference type="Proteomes" id="UP001293593"/>
    </source>
</evidence>
<feature type="domain" description="Alfin N-terminal" evidence="2">
    <location>
        <begin position="152"/>
        <end position="279"/>
    </location>
</feature>
<comment type="function">
    <text evidence="1">Histone-binding component that specifically recognizes H3 tails trimethylated on 'Lys-4' (H3K4me3), which mark transcription start sites of virtually all active genes.</text>
</comment>
<dbReference type="GO" id="GO:0006325">
    <property type="term" value="P:chromatin organization"/>
    <property type="evidence" value="ECO:0007669"/>
    <property type="project" value="UniProtKB-UniRule"/>
</dbReference>
<organism evidence="3 4">
    <name type="scientific">Acacia crassicarpa</name>
    <name type="common">northern wattle</name>
    <dbReference type="NCBI Taxonomy" id="499986"/>
    <lineage>
        <taxon>Eukaryota</taxon>
        <taxon>Viridiplantae</taxon>
        <taxon>Streptophyta</taxon>
        <taxon>Embryophyta</taxon>
        <taxon>Tracheophyta</taxon>
        <taxon>Spermatophyta</taxon>
        <taxon>Magnoliopsida</taxon>
        <taxon>eudicotyledons</taxon>
        <taxon>Gunneridae</taxon>
        <taxon>Pentapetalae</taxon>
        <taxon>rosids</taxon>
        <taxon>fabids</taxon>
        <taxon>Fabales</taxon>
        <taxon>Fabaceae</taxon>
        <taxon>Caesalpinioideae</taxon>
        <taxon>mimosoid clade</taxon>
        <taxon>Acacieae</taxon>
        <taxon>Acacia</taxon>
    </lineage>
</organism>
<sequence>MEAGLAALAEFRVRAEVGPVLRDFCARRSALIKALTDDVEQFCAQCDPDEEKLCLYGDSNGRWRVAPPAKDVPPDLPEPVSGINLFRNLKSKDYWLNFVAHRSDLWLLSLALFEGTSSGFGKKHRKLLYKKIDQLPKILEVARMRRNSRAQVQRVFNDFTGRSRALLKALTEDTNEFCRQCVPDGGILCLFGDTNGQWRVGPPDVNVPPGLPQPEPGINLYRGSMPLVTWLSWVARFSDIWLRSLASFEATNNIGLHQADRLRVHDMIEQLPTLYDVVRNYHVQSLRLSYTYRAS</sequence>
<protein>
    <recommendedName>
        <fullName evidence="1">PHD finger protein ALFIN-LIKE</fullName>
    </recommendedName>
</protein>
<name>A0AAE1JRY5_9FABA</name>
<evidence type="ECO:0000313" key="3">
    <source>
        <dbReference type="EMBL" id="KAK4274548.1"/>
    </source>
</evidence>
<dbReference type="InterPro" id="IPR045104">
    <property type="entry name" value="Alfin"/>
</dbReference>
<keyword evidence="1" id="KW-0863">Zinc-finger</keyword>
<accession>A0AAE1JRY5</accession>
<dbReference type="PANTHER" id="PTHR12321:SF98">
    <property type="entry name" value="PHD FINGER PROTEIN ALFIN-LIKE 5"/>
    <property type="match status" value="1"/>
</dbReference>
<keyword evidence="1" id="KW-0805">Transcription regulation</keyword>
<comment type="subunit">
    <text evidence="1">Interacts with H3K4me3 and to a lesser extent with H3K4me2.</text>
</comment>
<keyword evidence="1" id="KW-0862">Zinc</keyword>
<dbReference type="AlphaFoldDB" id="A0AAE1JRY5"/>
<dbReference type="Proteomes" id="UP001293593">
    <property type="component" value="Unassembled WGS sequence"/>
</dbReference>
<evidence type="ECO:0000259" key="2">
    <source>
        <dbReference type="Pfam" id="PF12165"/>
    </source>
</evidence>
<keyword evidence="1" id="KW-0539">Nucleus</keyword>
<keyword evidence="4" id="KW-1185">Reference proteome</keyword>
<dbReference type="GO" id="GO:0008270">
    <property type="term" value="F:zinc ion binding"/>
    <property type="evidence" value="ECO:0007669"/>
    <property type="project" value="UniProtKB-KW"/>
</dbReference>
<dbReference type="GO" id="GO:0003712">
    <property type="term" value="F:transcription coregulator activity"/>
    <property type="evidence" value="ECO:0007669"/>
    <property type="project" value="TreeGrafter"/>
</dbReference>
<dbReference type="GO" id="GO:0042393">
    <property type="term" value="F:histone binding"/>
    <property type="evidence" value="ECO:0007669"/>
    <property type="project" value="UniProtKB-UniRule"/>
</dbReference>
<proteinExistence type="inferred from homology"/>
<dbReference type="GO" id="GO:0006355">
    <property type="term" value="P:regulation of DNA-templated transcription"/>
    <property type="evidence" value="ECO:0007669"/>
    <property type="project" value="UniProtKB-UniRule"/>
</dbReference>
<keyword evidence="1" id="KW-0156">Chromatin regulator</keyword>
<comment type="similarity">
    <text evidence="1">Belongs to the Alfin family.</text>
</comment>